<protein>
    <recommendedName>
        <fullName evidence="2">Inner membrane protein YgaP-like transmembrane domain-containing protein</fullName>
    </recommendedName>
</protein>
<keyword evidence="1" id="KW-0472">Membrane</keyword>
<reference evidence="3 4" key="1">
    <citation type="submission" date="2018-08" db="EMBL/GenBank/DDBJ databases">
        <title>Genomic Encyclopedia of Archaeal and Bacterial Type Strains, Phase II (KMG-II): from individual species to whole genera.</title>
        <authorList>
            <person name="Goeker M."/>
        </authorList>
    </citation>
    <scope>NUCLEOTIDE SEQUENCE [LARGE SCALE GENOMIC DNA]</scope>
    <source>
        <strain evidence="3 4">DSM 15986</strain>
    </source>
</reference>
<dbReference type="InterPro" id="IPR021309">
    <property type="entry name" value="YgaP-like_TM"/>
</dbReference>
<dbReference type="OrthoDB" id="9804804at2"/>
<keyword evidence="1" id="KW-1133">Transmembrane helix</keyword>
<keyword evidence="4" id="KW-1185">Reference proteome</keyword>
<evidence type="ECO:0000313" key="4">
    <source>
        <dbReference type="Proteomes" id="UP000256405"/>
    </source>
</evidence>
<comment type="caution">
    <text evidence="3">The sequence shown here is derived from an EMBL/GenBank/DDBJ whole genome shotgun (WGS) entry which is preliminary data.</text>
</comment>
<dbReference type="RefSeq" id="WP_086539723.1">
    <property type="nucleotide sequence ID" value="NZ_MSSW01000003.1"/>
</dbReference>
<feature type="transmembrane region" description="Helical" evidence="1">
    <location>
        <begin position="12"/>
        <end position="29"/>
    </location>
</feature>
<evidence type="ECO:0000256" key="1">
    <source>
        <dbReference type="SAM" id="Phobius"/>
    </source>
</evidence>
<gene>
    <name evidence="3" type="ORF">C8N25_102292</name>
</gene>
<dbReference type="AlphaFoldDB" id="A0A3E0E3S5"/>
<keyword evidence="1" id="KW-0812">Transmembrane</keyword>
<feature type="transmembrane region" description="Helical" evidence="1">
    <location>
        <begin position="35"/>
        <end position="59"/>
    </location>
</feature>
<evidence type="ECO:0000259" key="2">
    <source>
        <dbReference type="Pfam" id="PF11127"/>
    </source>
</evidence>
<name>A0A3E0E3S5_9BACT</name>
<evidence type="ECO:0000313" key="3">
    <source>
        <dbReference type="EMBL" id="REG92888.1"/>
    </source>
</evidence>
<proteinExistence type="predicted"/>
<dbReference type="EMBL" id="QUNF01000002">
    <property type="protein sequence ID" value="REG92888.1"/>
    <property type="molecule type" value="Genomic_DNA"/>
</dbReference>
<organism evidence="3 4">
    <name type="scientific">Algoriphagus antarcticus</name>
    <dbReference type="NCBI Taxonomy" id="238540"/>
    <lineage>
        <taxon>Bacteria</taxon>
        <taxon>Pseudomonadati</taxon>
        <taxon>Bacteroidota</taxon>
        <taxon>Cytophagia</taxon>
        <taxon>Cytophagales</taxon>
        <taxon>Cyclobacteriaceae</taxon>
        <taxon>Algoriphagus</taxon>
    </lineage>
</organism>
<sequence>MKNNLGSTDQMIRIALAVLISTLYFTQVISPSLALVSLLVIGILIITSFFSFCPIYYLFGISTKKKQNSKTDFFQQSKSDSN</sequence>
<dbReference type="Pfam" id="PF11127">
    <property type="entry name" value="YgaP-like_TM"/>
    <property type="match status" value="1"/>
</dbReference>
<dbReference type="Proteomes" id="UP000256405">
    <property type="component" value="Unassembled WGS sequence"/>
</dbReference>
<accession>A0A3E0E3S5</accession>
<feature type="domain" description="Inner membrane protein YgaP-like transmembrane" evidence="2">
    <location>
        <begin position="1"/>
        <end position="66"/>
    </location>
</feature>